<evidence type="ECO:0000313" key="14">
    <source>
        <dbReference type="Proteomes" id="UP000607796"/>
    </source>
</evidence>
<dbReference type="PANTHER" id="PTHR42823">
    <property type="entry name" value="ATP SYNTHASE SUBUNIT A, CHLOROPLASTIC"/>
    <property type="match status" value="1"/>
</dbReference>
<feature type="transmembrane region" description="Helical" evidence="11">
    <location>
        <begin position="200"/>
        <end position="218"/>
    </location>
</feature>
<gene>
    <name evidence="11" type="primary">atpB</name>
    <name evidence="13" type="ORF">IQ782_05750</name>
</gene>
<evidence type="ECO:0000256" key="10">
    <source>
        <dbReference type="ARBA" id="ARBA00023310"/>
    </source>
</evidence>
<dbReference type="NCBIfam" id="NF009955">
    <property type="entry name" value="PRK13421.1"/>
    <property type="match status" value="1"/>
</dbReference>
<evidence type="ECO:0000256" key="4">
    <source>
        <dbReference type="ARBA" id="ARBA00022547"/>
    </source>
</evidence>
<organism evidence="13 14">
    <name type="scientific">Salipiger mangrovisoli</name>
    <dbReference type="NCBI Taxonomy" id="2865933"/>
    <lineage>
        <taxon>Bacteria</taxon>
        <taxon>Pseudomonadati</taxon>
        <taxon>Pseudomonadota</taxon>
        <taxon>Alphaproteobacteria</taxon>
        <taxon>Rhodobacterales</taxon>
        <taxon>Roseobacteraceae</taxon>
        <taxon>Salipiger</taxon>
    </lineage>
</organism>
<comment type="function">
    <text evidence="11 12">Key component of the proton channel; it plays a direct role in the translocation of protons across the membrane.</text>
</comment>
<evidence type="ECO:0000256" key="6">
    <source>
        <dbReference type="ARBA" id="ARBA00022781"/>
    </source>
</evidence>
<keyword evidence="5 11" id="KW-0812">Transmembrane</keyword>
<keyword evidence="10 11" id="KW-0066">ATP synthesis</keyword>
<dbReference type="InterPro" id="IPR045082">
    <property type="entry name" value="ATP_syn_F0_a_bact/chloroplast"/>
</dbReference>
<comment type="similarity">
    <text evidence="2 11 12">Belongs to the ATPase A chain family.</text>
</comment>
<dbReference type="PRINTS" id="PR00123">
    <property type="entry name" value="ATPASEA"/>
</dbReference>
<name>A0ABR9WYL1_9RHOB</name>
<dbReference type="EMBL" id="JADFFK010000003">
    <property type="protein sequence ID" value="MBE9636335.1"/>
    <property type="molecule type" value="Genomic_DNA"/>
</dbReference>
<accession>A0ABR9WYL1</accession>
<evidence type="ECO:0000256" key="12">
    <source>
        <dbReference type="RuleBase" id="RU000483"/>
    </source>
</evidence>
<dbReference type="Pfam" id="PF00119">
    <property type="entry name" value="ATP-synt_A"/>
    <property type="match status" value="1"/>
</dbReference>
<reference evidence="13 14" key="1">
    <citation type="journal article" date="2021" name="Int. J. Syst. Evol. Microbiol.">
        <title>Salipiger mangrovisoli sp. nov., isolated from mangrove soil and the proposal for the reclassification of Paraphaeobacter pallidus as Salipiger pallidus comb. nov.</title>
        <authorList>
            <person name="Du J."/>
            <person name="Liu Y."/>
            <person name="Pei T."/>
            <person name="Deng M.R."/>
            <person name="Zhu H."/>
        </authorList>
    </citation>
    <scope>NUCLEOTIDE SEQUENCE [LARGE SCALE GENOMIC DNA]</scope>
    <source>
        <strain evidence="13 14">6D45A</strain>
    </source>
</reference>
<dbReference type="SUPFAM" id="SSF81336">
    <property type="entry name" value="F1F0 ATP synthase subunit A"/>
    <property type="match status" value="1"/>
</dbReference>
<evidence type="ECO:0000256" key="9">
    <source>
        <dbReference type="ARBA" id="ARBA00023136"/>
    </source>
</evidence>
<proteinExistence type="inferred from homology"/>
<feature type="transmembrane region" description="Helical" evidence="11">
    <location>
        <begin position="20"/>
        <end position="40"/>
    </location>
</feature>
<evidence type="ECO:0000256" key="2">
    <source>
        <dbReference type="ARBA" id="ARBA00006810"/>
    </source>
</evidence>
<evidence type="ECO:0000256" key="5">
    <source>
        <dbReference type="ARBA" id="ARBA00022692"/>
    </source>
</evidence>
<dbReference type="InterPro" id="IPR035908">
    <property type="entry name" value="F0_ATP_A_sf"/>
</dbReference>
<sequence>MMDNPLTLEPLFHLGPVPITAPVLVTWAILALLGLGSWHATRHLSLTPGRLQTVLELFVTAVDTQLRDTLQRDPARFRALIGTIFLFLLVANWSSLVPGVEPPTARLETDAALALIVFAATLWHGISAQGLKGYLATFAEPSWVMIPLNVIEQITRTFSLIVRLFGNVMSGVFVIGILLSLAGLLVPIPLMALDLLTGAVQAYIFAVLATVFIGAAIGDQPPAASTQETRP</sequence>
<dbReference type="PANTHER" id="PTHR42823:SF3">
    <property type="entry name" value="ATP SYNTHASE SUBUNIT A, CHLOROPLASTIC"/>
    <property type="match status" value="1"/>
</dbReference>
<keyword evidence="7 11" id="KW-1133">Transmembrane helix</keyword>
<evidence type="ECO:0000256" key="11">
    <source>
        <dbReference type="HAMAP-Rule" id="MF_01393"/>
    </source>
</evidence>
<feature type="transmembrane region" description="Helical" evidence="11">
    <location>
        <begin position="109"/>
        <end position="126"/>
    </location>
</feature>
<dbReference type="RefSeq" id="WP_194133660.1">
    <property type="nucleotide sequence ID" value="NZ_JADFFK010000003.1"/>
</dbReference>
<feature type="transmembrane region" description="Helical" evidence="11">
    <location>
        <begin position="164"/>
        <end position="188"/>
    </location>
</feature>
<keyword evidence="4 11" id="KW-0138">CF(0)</keyword>
<feature type="transmembrane region" description="Helical" evidence="11">
    <location>
        <begin position="77"/>
        <end position="97"/>
    </location>
</feature>
<comment type="subcellular location">
    <subcellularLocation>
        <location evidence="11 12">Cell membrane</location>
        <topology evidence="11 12">Multi-pass membrane protein</topology>
    </subcellularLocation>
    <subcellularLocation>
        <location evidence="1">Membrane</location>
        <topology evidence="1">Multi-pass membrane protein</topology>
    </subcellularLocation>
</comment>
<evidence type="ECO:0000313" key="13">
    <source>
        <dbReference type="EMBL" id="MBE9636335.1"/>
    </source>
</evidence>
<evidence type="ECO:0000256" key="8">
    <source>
        <dbReference type="ARBA" id="ARBA00023065"/>
    </source>
</evidence>
<keyword evidence="6 11" id="KW-0375">Hydrogen ion transport</keyword>
<keyword evidence="9 11" id="KW-0472">Membrane</keyword>
<keyword evidence="14" id="KW-1185">Reference proteome</keyword>
<dbReference type="InterPro" id="IPR000568">
    <property type="entry name" value="ATP_synth_F0_asu"/>
</dbReference>
<protein>
    <recommendedName>
        <fullName evidence="11 12">ATP synthase subunit a</fullName>
    </recommendedName>
    <alternativeName>
        <fullName evidence="11">ATP synthase F0 sector subunit a</fullName>
    </alternativeName>
    <alternativeName>
        <fullName evidence="11">F-ATPase subunit 6</fullName>
    </alternativeName>
</protein>
<evidence type="ECO:0000256" key="1">
    <source>
        <dbReference type="ARBA" id="ARBA00004141"/>
    </source>
</evidence>
<evidence type="ECO:0000256" key="3">
    <source>
        <dbReference type="ARBA" id="ARBA00022448"/>
    </source>
</evidence>
<keyword evidence="8 11" id="KW-0406">Ion transport</keyword>
<dbReference type="NCBIfam" id="TIGR01131">
    <property type="entry name" value="ATP_synt_6_or_A"/>
    <property type="match status" value="1"/>
</dbReference>
<comment type="caution">
    <text evidence="13">The sequence shown here is derived from an EMBL/GenBank/DDBJ whole genome shotgun (WGS) entry which is preliminary data.</text>
</comment>
<evidence type="ECO:0000256" key="7">
    <source>
        <dbReference type="ARBA" id="ARBA00022989"/>
    </source>
</evidence>
<dbReference type="Gene3D" id="1.20.120.220">
    <property type="entry name" value="ATP synthase, F0 complex, subunit A"/>
    <property type="match status" value="1"/>
</dbReference>
<keyword evidence="3 11" id="KW-0813">Transport</keyword>
<dbReference type="CDD" id="cd00310">
    <property type="entry name" value="ATP-synt_Fo_a_6"/>
    <property type="match status" value="1"/>
</dbReference>
<keyword evidence="11" id="KW-1003">Cell membrane</keyword>
<dbReference type="Proteomes" id="UP000607796">
    <property type="component" value="Unassembled WGS sequence"/>
</dbReference>
<dbReference type="HAMAP" id="MF_01393">
    <property type="entry name" value="ATP_synth_a_bact"/>
    <property type="match status" value="1"/>
</dbReference>